<dbReference type="Gene3D" id="1.20.5.990">
    <property type="entry name" value="Nemo cc2-lz domain - 1d5 darpin complex"/>
    <property type="match status" value="1"/>
</dbReference>
<reference evidence="1" key="1">
    <citation type="submission" date="2020-04" db="EMBL/GenBank/DDBJ databases">
        <authorList>
            <person name="Alioto T."/>
            <person name="Alioto T."/>
            <person name="Gomez Garrido J."/>
        </authorList>
    </citation>
    <scope>NUCLEOTIDE SEQUENCE</scope>
    <source>
        <strain evidence="1">A484AB</strain>
    </source>
</reference>
<evidence type="ECO:0000313" key="1">
    <source>
        <dbReference type="EMBL" id="CAB4037016.1"/>
    </source>
</evidence>
<dbReference type="AlphaFoldDB" id="A0A7D9LPY0"/>
<gene>
    <name evidence="1" type="ORF">PACLA_8A069760</name>
</gene>
<evidence type="ECO:0000313" key="2">
    <source>
        <dbReference type="Proteomes" id="UP001152795"/>
    </source>
</evidence>
<proteinExistence type="predicted"/>
<accession>A0A7D9LPY0</accession>
<name>A0A7D9LPY0_PARCT</name>
<protein>
    <submittedName>
        <fullName evidence="1">Uncharacterized protein</fullName>
    </submittedName>
</protein>
<sequence length="151" mass="18153">MTEENELLKATNAVYHEDFDKERFEKEDIQSIREHERGQLAELQRQIQLLTEQLDNERLQRGSENQRLGELERENISLRAQLDDERLQQDVEKQRLEGEVASLKQQLDNERLQRGRENQRRGELERENISLREQVGVFTYYTRIECLKITI</sequence>
<comment type="caution">
    <text evidence="1">The sequence shown here is derived from an EMBL/GenBank/DDBJ whole genome shotgun (WGS) entry which is preliminary data.</text>
</comment>
<dbReference type="EMBL" id="CACRXK020022644">
    <property type="protein sequence ID" value="CAB4037016.1"/>
    <property type="molecule type" value="Genomic_DNA"/>
</dbReference>
<organism evidence="1 2">
    <name type="scientific">Paramuricea clavata</name>
    <name type="common">Red gorgonian</name>
    <name type="synonym">Violescent sea-whip</name>
    <dbReference type="NCBI Taxonomy" id="317549"/>
    <lineage>
        <taxon>Eukaryota</taxon>
        <taxon>Metazoa</taxon>
        <taxon>Cnidaria</taxon>
        <taxon>Anthozoa</taxon>
        <taxon>Octocorallia</taxon>
        <taxon>Malacalcyonacea</taxon>
        <taxon>Plexauridae</taxon>
        <taxon>Paramuricea</taxon>
    </lineage>
</organism>
<dbReference type="Proteomes" id="UP001152795">
    <property type="component" value="Unassembled WGS sequence"/>
</dbReference>
<keyword evidence="2" id="KW-1185">Reference proteome</keyword>